<dbReference type="AlphaFoldDB" id="A0A1V4SMU2"/>
<evidence type="ECO:0000259" key="3">
    <source>
        <dbReference type="Pfam" id="PF00483"/>
    </source>
</evidence>
<dbReference type="STRING" id="48256.CLHUN_10950"/>
<dbReference type="Gene3D" id="3.90.550.10">
    <property type="entry name" value="Spore Coat Polysaccharide Biosynthesis Protein SpsA, Chain A"/>
    <property type="match status" value="1"/>
</dbReference>
<dbReference type="InterPro" id="IPR029044">
    <property type="entry name" value="Nucleotide-diphossugar_trans"/>
</dbReference>
<sequence length="240" mass="26953">MKALILAAGRGTRINGVLNGKNKCLTMAGDKPIIGHALDKLGEVKEIESFVIVVGYKAGTVIDYCGYEHNGRKITYVFQEELKGLVNAMECAGDSLGGEDFILHLGDEFFEAPDYAGMLKRFYHEACYSLIGTVRVNNTSLIKKTYTFSHNQEEEVCNLIEKPAQVYNNLMGTGNIMFRAGILDYISKTPVNPIRQEKDLTDLILTAIRDGNRVKFFELAKKYVNLNIPEDMEELQVWLQ</sequence>
<dbReference type="RefSeq" id="WP_080063538.1">
    <property type="nucleotide sequence ID" value="NZ_MZGX01000005.1"/>
</dbReference>
<dbReference type="InterPro" id="IPR005835">
    <property type="entry name" value="NTP_transferase_dom"/>
</dbReference>
<dbReference type="EMBL" id="MZGX01000005">
    <property type="protein sequence ID" value="OPX45208.1"/>
    <property type="molecule type" value="Genomic_DNA"/>
</dbReference>
<dbReference type="PANTHER" id="PTHR43584:SF8">
    <property type="entry name" value="N-ACETYLMURAMATE ALPHA-1-PHOSPHATE URIDYLYLTRANSFERASE"/>
    <property type="match status" value="1"/>
</dbReference>
<accession>A0A1V4SMU2</accession>
<evidence type="ECO:0000313" key="4">
    <source>
        <dbReference type="EMBL" id="OPX45208.1"/>
    </source>
</evidence>
<dbReference type="SUPFAM" id="SSF53448">
    <property type="entry name" value="Nucleotide-diphospho-sugar transferases"/>
    <property type="match status" value="1"/>
</dbReference>
<keyword evidence="2 4" id="KW-0548">Nucleotidyltransferase</keyword>
<keyword evidence="5" id="KW-1185">Reference proteome</keyword>
<evidence type="ECO:0000256" key="2">
    <source>
        <dbReference type="ARBA" id="ARBA00022695"/>
    </source>
</evidence>
<dbReference type="Pfam" id="PF00483">
    <property type="entry name" value="NTP_transferase"/>
    <property type="match status" value="1"/>
</dbReference>
<reference evidence="4 5" key="1">
    <citation type="submission" date="2017-03" db="EMBL/GenBank/DDBJ databases">
        <title>Genome sequence of Clostridium hungatei DSM 14427.</title>
        <authorList>
            <person name="Poehlein A."/>
            <person name="Daniel R."/>
        </authorList>
    </citation>
    <scope>NUCLEOTIDE SEQUENCE [LARGE SCALE GENOMIC DNA]</scope>
    <source>
        <strain evidence="4 5">DSM 14427</strain>
    </source>
</reference>
<protein>
    <submittedName>
        <fullName evidence="4">UTP--glucose-1-phosphate uridylyltransferase</fullName>
        <ecNumber evidence="4">2.7.7.9</ecNumber>
    </submittedName>
</protein>
<evidence type="ECO:0000313" key="5">
    <source>
        <dbReference type="Proteomes" id="UP000191554"/>
    </source>
</evidence>
<feature type="domain" description="Nucleotidyl transferase" evidence="3">
    <location>
        <begin position="2"/>
        <end position="218"/>
    </location>
</feature>
<gene>
    <name evidence="4" type="primary">gtaB_1</name>
    <name evidence="4" type="ORF">CLHUN_10950</name>
</gene>
<keyword evidence="1 4" id="KW-0808">Transferase</keyword>
<dbReference type="EC" id="2.7.7.9" evidence="4"/>
<dbReference type="OrthoDB" id="9806837at2"/>
<dbReference type="Proteomes" id="UP000191554">
    <property type="component" value="Unassembled WGS sequence"/>
</dbReference>
<name>A0A1V4SMU2_RUMHU</name>
<dbReference type="PANTHER" id="PTHR43584">
    <property type="entry name" value="NUCLEOTIDYL TRANSFERASE"/>
    <property type="match status" value="1"/>
</dbReference>
<dbReference type="InterPro" id="IPR050065">
    <property type="entry name" value="GlmU-like"/>
</dbReference>
<proteinExistence type="predicted"/>
<organism evidence="4 5">
    <name type="scientific">Ruminiclostridium hungatei</name>
    <name type="common">Clostridium hungatei</name>
    <dbReference type="NCBI Taxonomy" id="48256"/>
    <lineage>
        <taxon>Bacteria</taxon>
        <taxon>Bacillati</taxon>
        <taxon>Bacillota</taxon>
        <taxon>Clostridia</taxon>
        <taxon>Eubacteriales</taxon>
        <taxon>Oscillospiraceae</taxon>
        <taxon>Ruminiclostridium</taxon>
    </lineage>
</organism>
<evidence type="ECO:0000256" key="1">
    <source>
        <dbReference type="ARBA" id="ARBA00022679"/>
    </source>
</evidence>
<comment type="caution">
    <text evidence="4">The sequence shown here is derived from an EMBL/GenBank/DDBJ whole genome shotgun (WGS) entry which is preliminary data.</text>
</comment>
<dbReference type="GO" id="GO:0003983">
    <property type="term" value="F:UTP:glucose-1-phosphate uridylyltransferase activity"/>
    <property type="evidence" value="ECO:0007669"/>
    <property type="project" value="UniProtKB-EC"/>
</dbReference>